<proteinExistence type="predicted"/>
<dbReference type="InterPro" id="IPR036869">
    <property type="entry name" value="J_dom_sf"/>
</dbReference>
<dbReference type="AlphaFoldDB" id="A0AAD3H2A0"/>
<keyword evidence="4" id="KW-1185">Reference proteome</keyword>
<dbReference type="PANTHER" id="PTHR44145">
    <property type="entry name" value="DNAJ HOMOLOG SUBFAMILY A MEMBER 3, MITOCHONDRIAL"/>
    <property type="match status" value="1"/>
</dbReference>
<keyword evidence="1" id="KW-0143">Chaperone</keyword>
<dbReference type="SMART" id="SM00271">
    <property type="entry name" value="DnaJ"/>
    <property type="match status" value="1"/>
</dbReference>
<name>A0AAD3H2A0_9STRA</name>
<feature type="domain" description="J" evidence="2">
    <location>
        <begin position="3"/>
        <end position="69"/>
    </location>
</feature>
<evidence type="ECO:0000313" key="4">
    <source>
        <dbReference type="Proteomes" id="UP001054902"/>
    </source>
</evidence>
<gene>
    <name evidence="3" type="ORF">CTEN210_04433</name>
</gene>
<dbReference type="Gene3D" id="1.10.287.110">
    <property type="entry name" value="DnaJ domain"/>
    <property type="match status" value="1"/>
</dbReference>
<comment type="caution">
    <text evidence="3">The sequence shown here is derived from an EMBL/GenBank/DDBJ whole genome shotgun (WGS) entry which is preliminary data.</text>
</comment>
<dbReference type="PRINTS" id="PR00625">
    <property type="entry name" value="JDOMAIN"/>
</dbReference>
<dbReference type="PROSITE" id="PS00636">
    <property type="entry name" value="DNAJ_1"/>
    <property type="match status" value="1"/>
</dbReference>
<sequence length="191" mass="21948">MKSYYETLGVSSTASKDEIKKIYRSLVMKYHPDTSNVKSKANETKFKQISEAYAVLSDDKKRRQFDLELEEFKKFGRIKRPQGGGSGRAGAHGMAYKFHVLDGIYKPKNMIIGLALGFATVATLKSALGIEEEESRMQKNKKEDGKTKLVEAWYNKQTRQWEQPAPWNEHFRKLNPPIELVDRNKVRQSTS</sequence>
<protein>
    <recommendedName>
        <fullName evidence="2">J domain-containing protein</fullName>
    </recommendedName>
</protein>
<reference evidence="3 4" key="1">
    <citation type="journal article" date="2021" name="Sci. Rep.">
        <title>The genome of the diatom Chaetoceros tenuissimus carries an ancient integrated fragment of an extant virus.</title>
        <authorList>
            <person name="Hongo Y."/>
            <person name="Kimura K."/>
            <person name="Takaki Y."/>
            <person name="Yoshida Y."/>
            <person name="Baba S."/>
            <person name="Kobayashi G."/>
            <person name="Nagasaki K."/>
            <person name="Hano T."/>
            <person name="Tomaru Y."/>
        </authorList>
    </citation>
    <scope>NUCLEOTIDE SEQUENCE [LARGE SCALE GENOMIC DNA]</scope>
    <source>
        <strain evidence="3 4">NIES-3715</strain>
    </source>
</reference>
<dbReference type="PROSITE" id="PS50076">
    <property type="entry name" value="DNAJ_2"/>
    <property type="match status" value="1"/>
</dbReference>
<dbReference type="InterPro" id="IPR051938">
    <property type="entry name" value="Apopto_cytoskel_mod"/>
</dbReference>
<dbReference type="PANTHER" id="PTHR44145:SF3">
    <property type="entry name" value="DNAJ HOMOLOG SUBFAMILY A MEMBER 3, MITOCHONDRIAL"/>
    <property type="match status" value="1"/>
</dbReference>
<evidence type="ECO:0000259" key="2">
    <source>
        <dbReference type="PROSITE" id="PS50076"/>
    </source>
</evidence>
<dbReference type="EMBL" id="BLLK01000025">
    <property type="protein sequence ID" value="GFH47957.1"/>
    <property type="molecule type" value="Genomic_DNA"/>
</dbReference>
<organism evidence="3 4">
    <name type="scientific">Chaetoceros tenuissimus</name>
    <dbReference type="NCBI Taxonomy" id="426638"/>
    <lineage>
        <taxon>Eukaryota</taxon>
        <taxon>Sar</taxon>
        <taxon>Stramenopiles</taxon>
        <taxon>Ochrophyta</taxon>
        <taxon>Bacillariophyta</taxon>
        <taxon>Coscinodiscophyceae</taxon>
        <taxon>Chaetocerotophycidae</taxon>
        <taxon>Chaetocerotales</taxon>
        <taxon>Chaetocerotaceae</taxon>
        <taxon>Chaetoceros</taxon>
    </lineage>
</organism>
<dbReference type="InterPro" id="IPR018253">
    <property type="entry name" value="DnaJ_domain_CS"/>
</dbReference>
<dbReference type="Proteomes" id="UP001054902">
    <property type="component" value="Unassembled WGS sequence"/>
</dbReference>
<dbReference type="InterPro" id="IPR001623">
    <property type="entry name" value="DnaJ_domain"/>
</dbReference>
<evidence type="ECO:0000256" key="1">
    <source>
        <dbReference type="ARBA" id="ARBA00023186"/>
    </source>
</evidence>
<accession>A0AAD3H2A0</accession>
<evidence type="ECO:0000313" key="3">
    <source>
        <dbReference type="EMBL" id="GFH47957.1"/>
    </source>
</evidence>
<dbReference type="SUPFAM" id="SSF46565">
    <property type="entry name" value="Chaperone J-domain"/>
    <property type="match status" value="1"/>
</dbReference>
<dbReference type="CDD" id="cd06257">
    <property type="entry name" value="DnaJ"/>
    <property type="match status" value="1"/>
</dbReference>
<dbReference type="Pfam" id="PF00226">
    <property type="entry name" value="DnaJ"/>
    <property type="match status" value="1"/>
</dbReference>